<organism evidence="1 2">
    <name type="scientific">Zancudomyces culisetae</name>
    <name type="common">Gut fungus</name>
    <name type="synonym">Smittium culisetae</name>
    <dbReference type="NCBI Taxonomy" id="1213189"/>
    <lineage>
        <taxon>Eukaryota</taxon>
        <taxon>Fungi</taxon>
        <taxon>Fungi incertae sedis</taxon>
        <taxon>Zoopagomycota</taxon>
        <taxon>Kickxellomycotina</taxon>
        <taxon>Harpellomycetes</taxon>
        <taxon>Harpellales</taxon>
        <taxon>Legeriomycetaceae</taxon>
        <taxon>Zancudomyces</taxon>
    </lineage>
</organism>
<keyword evidence="2" id="KW-1185">Reference proteome</keyword>
<evidence type="ECO:0000313" key="1">
    <source>
        <dbReference type="EMBL" id="OMH79183.1"/>
    </source>
</evidence>
<reference evidence="2" key="1">
    <citation type="submission" date="2017-01" db="EMBL/GenBank/DDBJ databases">
        <authorList>
            <person name="Wang Y."/>
            <person name="White M."/>
            <person name="Kvist S."/>
            <person name="Moncalvo J.-M."/>
        </authorList>
    </citation>
    <scope>NUCLEOTIDE SEQUENCE [LARGE SCALE GENOMIC DNA]</scope>
    <source>
        <strain evidence="2">COL-18-3</strain>
    </source>
</reference>
<sequence>MTVLSMHKHFPLIFYYEAKAAQLRKIQKVTLKNQTMSSTRISDQAASSFDYGSEYMRWRKSGIACMAYQYKDYLFLPLYLPPI</sequence>
<proteinExistence type="predicted"/>
<dbReference type="EMBL" id="LSSK01001641">
    <property type="protein sequence ID" value="OMH79183.1"/>
    <property type="molecule type" value="Genomic_DNA"/>
</dbReference>
<evidence type="ECO:0000313" key="2">
    <source>
        <dbReference type="Proteomes" id="UP000188320"/>
    </source>
</evidence>
<dbReference type="AlphaFoldDB" id="A0A1R1PE53"/>
<accession>A0A1R1PE53</accession>
<dbReference type="Proteomes" id="UP000188320">
    <property type="component" value="Unassembled WGS sequence"/>
</dbReference>
<comment type="caution">
    <text evidence="1">The sequence shown here is derived from an EMBL/GenBank/DDBJ whole genome shotgun (WGS) entry which is preliminary data.</text>
</comment>
<name>A0A1R1PE53_ZANCU</name>
<protein>
    <submittedName>
        <fullName evidence="1">Uncharacterized protein</fullName>
    </submittedName>
</protein>
<gene>
    <name evidence="1" type="ORF">AX774_g7411</name>
</gene>